<evidence type="ECO:0000259" key="6">
    <source>
        <dbReference type="Pfam" id="PF00999"/>
    </source>
</evidence>
<feature type="transmembrane region" description="Helical" evidence="5">
    <location>
        <begin position="513"/>
        <end position="532"/>
    </location>
</feature>
<organism evidence="7 8">
    <name type="scientific">Strigomonas culicis</name>
    <dbReference type="NCBI Taxonomy" id="28005"/>
    <lineage>
        <taxon>Eukaryota</taxon>
        <taxon>Discoba</taxon>
        <taxon>Euglenozoa</taxon>
        <taxon>Kinetoplastea</taxon>
        <taxon>Metakinetoplastina</taxon>
        <taxon>Trypanosomatida</taxon>
        <taxon>Trypanosomatidae</taxon>
        <taxon>Strigomonadinae</taxon>
        <taxon>Strigomonas</taxon>
    </lineage>
</organism>
<keyword evidence="8" id="KW-1185">Reference proteome</keyword>
<dbReference type="OrthoDB" id="423807at2759"/>
<evidence type="ECO:0000313" key="7">
    <source>
        <dbReference type="EMBL" id="EPY34265.1"/>
    </source>
</evidence>
<evidence type="ECO:0000256" key="1">
    <source>
        <dbReference type="ARBA" id="ARBA00004141"/>
    </source>
</evidence>
<dbReference type="PANTHER" id="PTHR31102:SF1">
    <property type="entry name" value="CATION_H+ EXCHANGER DOMAIN-CONTAINING PROTEIN"/>
    <property type="match status" value="1"/>
</dbReference>
<name>S9WEV5_9TRYP</name>
<dbReference type="GO" id="GO:0015297">
    <property type="term" value="F:antiporter activity"/>
    <property type="evidence" value="ECO:0007669"/>
    <property type="project" value="InterPro"/>
</dbReference>
<accession>S9WEV5</accession>
<dbReference type="InterPro" id="IPR051843">
    <property type="entry name" value="CPA1_transporter"/>
</dbReference>
<dbReference type="Pfam" id="PF00999">
    <property type="entry name" value="Na_H_Exchanger"/>
    <property type="match status" value="1"/>
</dbReference>
<keyword evidence="4 5" id="KW-0472">Membrane</keyword>
<feature type="transmembrane region" description="Helical" evidence="5">
    <location>
        <begin position="331"/>
        <end position="351"/>
    </location>
</feature>
<feature type="transmembrane region" description="Helical" evidence="5">
    <location>
        <begin position="245"/>
        <end position="266"/>
    </location>
</feature>
<feature type="transmembrane region" description="Helical" evidence="5">
    <location>
        <begin position="150"/>
        <end position="170"/>
    </location>
</feature>
<sequence>MEVLEAFYVAHMAPFESNIEFTADNWDALDGKEVKECFGVVFNSERNCFFVTLFYRQFRFFLFSYLFRAFCIVVFWVIMFCMLSGKYFSPGTLYFDTMSTILFAGLVGTLGAYVVQVPTIVGVIWAGILWNNAPYVGRLTSGINTDMRQFVSTLGLAIGVLRAGLSLNVIRFKQKFKHYMIFALVPACAEMVVHGVVCHALFHYDSYKIAFAEGFLVSCIAPSVIVPTIIAYQKRGYGVRDGPPMMILCSVAFDTALCIWGIQFLLALEFQRMSTTVLVVLAPVQVLIGMIGGVLLGVVVFLVTFCVLFMEGERLPAVRNDRQLTLRHNVHVRYFSILFMVLIVFCEMAIGRRFNCLGGGAVGVVCTAGTFNFLCVRGGTRDHLRVKADMAQSLTTVWDYFAMPALFGLSGSAVNVHELFDRSFIGSAFALVFIGLGTRFLAALAVPIATRLGLTWKEMLFVGVGWLGKGSIQGALGSTCLQFAADALATATTAEETAWAQQRRRDGTKMKNVAILSVLVACPICSIFLSRLTGKLLRPGT</sequence>
<dbReference type="GO" id="GO:0016020">
    <property type="term" value="C:membrane"/>
    <property type="evidence" value="ECO:0007669"/>
    <property type="project" value="UniProtKB-SubCell"/>
</dbReference>
<evidence type="ECO:0000256" key="5">
    <source>
        <dbReference type="SAM" id="Phobius"/>
    </source>
</evidence>
<feature type="transmembrane region" description="Helical" evidence="5">
    <location>
        <begin position="100"/>
        <end position="130"/>
    </location>
</feature>
<reference evidence="7 8" key="1">
    <citation type="journal article" date="2013" name="PLoS ONE">
        <title>Predicting the Proteins of Angomonas deanei, Strigomonas culicis and Their Respective Endosymbionts Reveals New Aspects of the Trypanosomatidae Family.</title>
        <authorList>
            <person name="Motta M.C."/>
            <person name="Martins A.C."/>
            <person name="de Souza S.S."/>
            <person name="Catta-Preta C.M."/>
            <person name="Silva R."/>
            <person name="Klein C.C."/>
            <person name="de Almeida L.G."/>
            <person name="de Lima Cunha O."/>
            <person name="Ciapina L.P."/>
            <person name="Brocchi M."/>
            <person name="Colabardini A.C."/>
            <person name="de Araujo Lima B."/>
            <person name="Machado C.R."/>
            <person name="de Almeida Soares C.M."/>
            <person name="Probst C.M."/>
            <person name="de Menezes C.B."/>
            <person name="Thompson C.E."/>
            <person name="Bartholomeu D.C."/>
            <person name="Gradia D.F."/>
            <person name="Pavoni D.P."/>
            <person name="Grisard E.C."/>
            <person name="Fantinatti-Garboggini F."/>
            <person name="Marchini F.K."/>
            <person name="Rodrigues-Luiz G.F."/>
            <person name="Wagner G."/>
            <person name="Goldman G.H."/>
            <person name="Fietto J.L."/>
            <person name="Elias M.C."/>
            <person name="Goldman M.H."/>
            <person name="Sagot M.F."/>
            <person name="Pereira M."/>
            <person name="Stoco P.H."/>
            <person name="de Mendonca-Neto R.P."/>
            <person name="Teixeira S.M."/>
            <person name="Maciel T.E."/>
            <person name="de Oliveira Mendes T.A."/>
            <person name="Urmenyi T.P."/>
            <person name="de Souza W."/>
            <person name="Schenkman S."/>
            <person name="de Vasconcelos A.T."/>
        </authorList>
    </citation>
    <scope>NUCLEOTIDE SEQUENCE [LARGE SCALE GENOMIC DNA]</scope>
</reference>
<dbReference type="InterPro" id="IPR006153">
    <property type="entry name" value="Cation/H_exchanger_TM"/>
</dbReference>
<feature type="transmembrane region" description="Helical" evidence="5">
    <location>
        <begin position="428"/>
        <end position="449"/>
    </location>
</feature>
<evidence type="ECO:0000256" key="3">
    <source>
        <dbReference type="ARBA" id="ARBA00022989"/>
    </source>
</evidence>
<evidence type="ECO:0000256" key="2">
    <source>
        <dbReference type="ARBA" id="ARBA00022692"/>
    </source>
</evidence>
<dbReference type="AlphaFoldDB" id="S9WEV5"/>
<feature type="transmembrane region" description="Helical" evidence="5">
    <location>
        <begin position="286"/>
        <end position="310"/>
    </location>
</feature>
<dbReference type="EMBL" id="ATMH01001706">
    <property type="protein sequence ID" value="EPY34265.1"/>
    <property type="molecule type" value="Genomic_DNA"/>
</dbReference>
<evidence type="ECO:0000313" key="8">
    <source>
        <dbReference type="Proteomes" id="UP000015354"/>
    </source>
</evidence>
<feature type="domain" description="Cation/H+ exchanger transmembrane" evidence="6">
    <location>
        <begin position="102"/>
        <end position="530"/>
    </location>
</feature>
<dbReference type="Proteomes" id="UP000015354">
    <property type="component" value="Unassembled WGS sequence"/>
</dbReference>
<feature type="transmembrane region" description="Helical" evidence="5">
    <location>
        <begin position="397"/>
        <end position="416"/>
    </location>
</feature>
<comment type="subcellular location">
    <subcellularLocation>
        <location evidence="1">Membrane</location>
        <topology evidence="1">Multi-pass membrane protein</topology>
    </subcellularLocation>
</comment>
<feature type="transmembrane region" description="Helical" evidence="5">
    <location>
        <begin position="357"/>
        <end position="376"/>
    </location>
</feature>
<feature type="transmembrane region" description="Helical" evidence="5">
    <location>
        <begin position="65"/>
        <end position="88"/>
    </location>
</feature>
<evidence type="ECO:0000256" key="4">
    <source>
        <dbReference type="ARBA" id="ARBA00023136"/>
    </source>
</evidence>
<dbReference type="GO" id="GO:1902600">
    <property type="term" value="P:proton transmembrane transport"/>
    <property type="evidence" value="ECO:0007669"/>
    <property type="project" value="InterPro"/>
</dbReference>
<keyword evidence="2 5" id="KW-0812">Transmembrane</keyword>
<protein>
    <submittedName>
        <fullName evidence="7">Mitochondrial sodium/hydrogen exchanger NHA2</fullName>
    </submittedName>
</protein>
<dbReference type="PANTHER" id="PTHR31102">
    <property type="match status" value="1"/>
</dbReference>
<proteinExistence type="predicted"/>
<feature type="transmembrane region" description="Helical" evidence="5">
    <location>
        <begin position="214"/>
        <end position="233"/>
    </location>
</feature>
<gene>
    <name evidence="7" type="ORF">STCU_01706</name>
</gene>
<comment type="caution">
    <text evidence="7">The sequence shown here is derived from an EMBL/GenBank/DDBJ whole genome shotgun (WGS) entry which is preliminary data.</text>
</comment>
<keyword evidence="3 5" id="KW-1133">Transmembrane helix</keyword>